<dbReference type="PANTHER" id="PTHR37285:SF6">
    <property type="entry name" value="BIOSYNTHESIS PROTEIN, PUTATIVE (AFU_ORTHOLOGUE AFUA_5G02660)-RELATED"/>
    <property type="match status" value="1"/>
</dbReference>
<dbReference type="Proteomes" id="UP000664203">
    <property type="component" value="Unassembled WGS sequence"/>
</dbReference>
<dbReference type="EMBL" id="CAJPDR010000012">
    <property type="protein sequence ID" value="CAF9905561.1"/>
    <property type="molecule type" value="Genomic_DNA"/>
</dbReference>
<dbReference type="Gene3D" id="3.60.130.10">
    <property type="entry name" value="Clavaminate synthase-like"/>
    <property type="match status" value="1"/>
</dbReference>
<evidence type="ECO:0000259" key="3">
    <source>
        <dbReference type="Pfam" id="PF02668"/>
    </source>
</evidence>
<dbReference type="PANTHER" id="PTHR37285">
    <property type="entry name" value="SPORE WALL MATURATION PROTEIN DIT1"/>
    <property type="match status" value="1"/>
</dbReference>
<evidence type="ECO:0000256" key="1">
    <source>
        <dbReference type="ARBA" id="ARBA00023002"/>
    </source>
</evidence>
<evidence type="ECO:0000313" key="4">
    <source>
        <dbReference type="EMBL" id="CAF9905561.1"/>
    </source>
</evidence>
<name>A0A8H3EEB3_9LECA</name>
<evidence type="ECO:0000256" key="2">
    <source>
        <dbReference type="SAM" id="MobiDB-lite"/>
    </source>
</evidence>
<comment type="caution">
    <text evidence="4">The sequence shown here is derived from an EMBL/GenBank/DDBJ whole genome shotgun (WGS) entry which is preliminary data.</text>
</comment>
<keyword evidence="5" id="KW-1185">Reference proteome</keyword>
<dbReference type="Pfam" id="PF02668">
    <property type="entry name" value="TauD"/>
    <property type="match status" value="1"/>
</dbReference>
<reference evidence="4" key="1">
    <citation type="submission" date="2021-03" db="EMBL/GenBank/DDBJ databases">
        <authorList>
            <person name="Tagirdzhanova G."/>
        </authorList>
    </citation>
    <scope>NUCLEOTIDE SEQUENCE</scope>
</reference>
<gene>
    <name evidence="4" type="ORF">ALECFALPRED_001026</name>
</gene>
<dbReference type="InterPro" id="IPR042098">
    <property type="entry name" value="TauD-like_sf"/>
</dbReference>
<feature type="compositionally biased region" description="Polar residues" evidence="2">
    <location>
        <begin position="68"/>
        <end position="91"/>
    </location>
</feature>
<feature type="compositionally biased region" description="Polar residues" evidence="2">
    <location>
        <begin position="99"/>
        <end position="111"/>
    </location>
</feature>
<proteinExistence type="predicted"/>
<dbReference type="InterPro" id="IPR003819">
    <property type="entry name" value="TauD/TfdA-like"/>
</dbReference>
<dbReference type="GO" id="GO:0016491">
    <property type="term" value="F:oxidoreductase activity"/>
    <property type="evidence" value="ECO:0007669"/>
    <property type="project" value="UniProtKB-KW"/>
</dbReference>
<dbReference type="AlphaFoldDB" id="A0A8H3EEB3"/>
<dbReference type="Pfam" id="PF05141">
    <property type="entry name" value="DIT1_PvcA"/>
    <property type="match status" value="1"/>
</dbReference>
<sequence>MATTHVAQSYDDSVYPSTVDVKVPTTLELPVDDWPQHVTDILSPDLLTGETGSLARQLGDENDAVATTISSTSMVDPSTEPSTNLPATSEANPIADPSTEPSTNLSATSEATPMADPSTEPSTNLPATSEATPNTTPEDSLPSTPESSLPSTSDLDFPENPAALSEDNDFALCERPFEKLALQIVDIILRYGHNNDAGTSVGKKFLPLVERSIEKSEPVKMVLPAFPCKSNNKVDKVLGVLPDLGEELALIHLNGLCESIAEIYEHGAELVITSDGLVYNDILGISDTDVWDYSTAVRDIIKAKELRYISTLRIVDLLDHPRTAEMTREEYLIHAGCYRRELIAKYAPKGLNIREAIRNEVDTCMTYTGYVKFLLKDLRYSALAKDALGQKLSGEKYKVAVKKVALAMIERGKAFAAAIEANCRDHVRLSIHPSSGQNKLSVSLIPQPGKGNLMTPWHCAIAVGLDGSFRTVHAADVRDTHELILQNGHPHHFREKSDLWDFGVVKVDFEHLYPCGMIIRPAVGADAASPPSLRDIDVLKVRKLAELQSPVILRGFADTTDRELYIKKAGEMGDILPWMFGQLMVVKDQRKVDRGSNNVASNEAMPMHYDGIFKFRPKKHDDGTVMKDEEGDEIQVQIPPRFQLFSAFATAPKGSGYTLFAESRLFFQYLPAPYTLSRLQAVRWRLLSVGYWRGKMQNMSLVVPHPVTGVPCLRWHESWPESKTKYSTCEVRVENDDQEIVDMVDRLMYDRRVSLRFAWERGDILLADNSSMMHTRTAFTDDCERELWRIHLDEMQINVCNDE</sequence>
<dbReference type="SUPFAM" id="SSF51197">
    <property type="entry name" value="Clavaminate synthase-like"/>
    <property type="match status" value="1"/>
</dbReference>
<feature type="region of interest" description="Disordered" evidence="2">
    <location>
        <begin position="68"/>
        <end position="162"/>
    </location>
</feature>
<organism evidence="4 5">
    <name type="scientific">Alectoria fallacina</name>
    <dbReference type="NCBI Taxonomy" id="1903189"/>
    <lineage>
        <taxon>Eukaryota</taxon>
        <taxon>Fungi</taxon>
        <taxon>Dikarya</taxon>
        <taxon>Ascomycota</taxon>
        <taxon>Pezizomycotina</taxon>
        <taxon>Lecanoromycetes</taxon>
        <taxon>OSLEUM clade</taxon>
        <taxon>Lecanoromycetidae</taxon>
        <taxon>Lecanorales</taxon>
        <taxon>Lecanorineae</taxon>
        <taxon>Parmeliaceae</taxon>
        <taxon>Alectoria</taxon>
    </lineage>
</organism>
<feature type="compositionally biased region" description="Low complexity" evidence="2">
    <location>
        <begin position="135"/>
        <end position="155"/>
    </location>
</feature>
<protein>
    <recommendedName>
        <fullName evidence="3">TauD/TfdA-like domain-containing protein</fullName>
    </recommendedName>
</protein>
<feature type="compositionally biased region" description="Polar residues" evidence="2">
    <location>
        <begin position="119"/>
        <end position="134"/>
    </location>
</feature>
<dbReference type="InterPro" id="IPR007817">
    <property type="entry name" value="Isocyanide_synthase_DIT1"/>
</dbReference>
<accession>A0A8H3EEB3</accession>
<feature type="domain" description="TauD/TfdA-like" evidence="3">
    <location>
        <begin position="524"/>
        <end position="790"/>
    </location>
</feature>
<dbReference type="OrthoDB" id="429813at2759"/>
<evidence type="ECO:0000313" key="5">
    <source>
        <dbReference type="Proteomes" id="UP000664203"/>
    </source>
</evidence>
<keyword evidence="1" id="KW-0560">Oxidoreductase</keyword>